<dbReference type="Gene3D" id="6.10.140.1460">
    <property type="match status" value="1"/>
</dbReference>
<evidence type="ECO:0000313" key="4">
    <source>
        <dbReference type="EMBL" id="CAB88202.1"/>
    </source>
</evidence>
<feature type="domain" description="Prolyl 4-hydroxylase peptide-substrate-binding" evidence="3">
    <location>
        <begin position="163"/>
        <end position="253"/>
    </location>
</feature>
<keyword evidence="1" id="KW-0732">Signal</keyword>
<reference evidence="4" key="1">
    <citation type="submission" date="2000-04" db="EMBL/GenBank/DDBJ databases">
        <title>Prolyl 4-hydroxylase is an essential procollagen modifying enzyme required for exoskeleton formation and the maintenance of body shape in the nematode Caenorhabditis elegans.</title>
        <authorList>
            <person name="Winter A.D."/>
            <person name="Page A.P."/>
        </authorList>
    </citation>
    <scope>NUCLEOTIDE SEQUENCE</scope>
    <source>
        <strain evidence="4">EM76</strain>
    </source>
</reference>
<dbReference type="HOGENOM" id="CLU_024155_1_1_1"/>
<dbReference type="Pfam" id="PF23558">
    <property type="entry name" value="TPR_P4H"/>
    <property type="match status" value="1"/>
</dbReference>
<dbReference type="Gene3D" id="1.25.40.10">
    <property type="entry name" value="Tetratricopeptide repeat domain"/>
    <property type="match status" value="1"/>
</dbReference>
<dbReference type="InterPro" id="IPR013547">
    <property type="entry name" value="P4H_N"/>
</dbReference>
<dbReference type="FunFam" id="1.25.40.10:FF:000006">
    <property type="entry name" value="Prolyl 4-hydroxylase subunit alpha 2"/>
    <property type="match status" value="1"/>
</dbReference>
<dbReference type="EC" id="1.14.11.2" evidence="4"/>
<protein>
    <submittedName>
        <fullName evidence="4">Prolyl 4-hydroxylase alpha subunit 1</fullName>
        <ecNumber evidence="4">1.14.11.2</ecNumber>
    </submittedName>
</protein>
<dbReference type="GO" id="GO:0005783">
    <property type="term" value="C:endoplasmic reticulum"/>
    <property type="evidence" value="ECO:0007669"/>
    <property type="project" value="InterPro"/>
</dbReference>
<organism evidence="4">
    <name type="scientific">Caenorhabditis elegans</name>
    <dbReference type="NCBI Taxonomy" id="6239"/>
    <lineage>
        <taxon>Eukaryota</taxon>
        <taxon>Metazoa</taxon>
        <taxon>Ecdysozoa</taxon>
        <taxon>Nematoda</taxon>
        <taxon>Chromadorea</taxon>
        <taxon>Rhabditida</taxon>
        <taxon>Rhabditina</taxon>
        <taxon>Rhabditomorpha</taxon>
        <taxon>Rhabditoidea</taxon>
        <taxon>Rhabditidae</taxon>
        <taxon>Peloderinae</taxon>
        <taxon>Caenorhabditis</taxon>
    </lineage>
</organism>
<feature type="chain" id="PRO_5004331821" evidence="1">
    <location>
        <begin position="17"/>
        <end position="268"/>
    </location>
</feature>
<proteinExistence type="evidence at transcript level"/>
<name>Q9NFM2_CAEEL</name>
<dbReference type="InterPro" id="IPR011990">
    <property type="entry name" value="TPR-like_helical_dom_sf"/>
</dbReference>
<evidence type="ECO:0000256" key="1">
    <source>
        <dbReference type="SAM" id="SignalP"/>
    </source>
</evidence>
<feature type="domain" description="Prolyl 4-hydroxylase N-terminal" evidence="2">
    <location>
        <begin position="21"/>
        <end position="152"/>
    </location>
</feature>
<feature type="signal peptide" evidence="1">
    <location>
        <begin position="1"/>
        <end position="16"/>
    </location>
</feature>
<dbReference type="AlphaFoldDB" id="Q9NFM2"/>
<dbReference type="Pfam" id="PF08336">
    <property type="entry name" value="P4Ha_N"/>
    <property type="match status" value="1"/>
</dbReference>
<dbReference type="InterPro" id="IPR059068">
    <property type="entry name" value="TPR_P4H"/>
</dbReference>
<dbReference type="GO" id="GO:0004656">
    <property type="term" value="F:procollagen-proline 4-dioxygenase activity"/>
    <property type="evidence" value="ECO:0007669"/>
    <property type="project" value="UniProtKB-EC"/>
</dbReference>
<keyword evidence="4" id="KW-0560">Oxidoreductase</keyword>
<accession>Q9NFM2</accession>
<dbReference type="SUPFAM" id="SSF48452">
    <property type="entry name" value="TPR-like"/>
    <property type="match status" value="1"/>
</dbReference>
<dbReference type="PeptideAtlas" id="Q9NFM2"/>
<evidence type="ECO:0000259" key="3">
    <source>
        <dbReference type="Pfam" id="PF23558"/>
    </source>
</evidence>
<gene>
    <name evidence="4" type="primary">phy</name>
</gene>
<evidence type="ECO:0000259" key="2">
    <source>
        <dbReference type="Pfam" id="PF08336"/>
    </source>
</evidence>
<dbReference type="EMBL" id="AJ277376">
    <property type="protein sequence ID" value="CAB88202.1"/>
    <property type="molecule type" value="mRNA"/>
</dbReference>
<sequence length="268" mass="30947">MRLALLVLATIGYAVADLFTSIADMQNLLETERNIPKILDKYIHDEEERLVQLKKLSEEYSKKNEISIENGLKDITNPINAFLLIKRKIFDWKEIESKMNANKAGNVVSSITDDSYGVRYPTADDLSGAAIGLLRLQDTYRLDTKDLADGKIYADQGNYTFSAKDCFEIARAAYNEHDFYHTVMWMEEAQRRLGDEVEPTVEVEDILEYLAFALYKQNNLKHALKLTEELYKMNPTHPRAKGNVKWYEDLLEQEGVRRSDMRKNLPPI</sequence>